<dbReference type="AlphaFoldDB" id="A0A831LRS2"/>
<comment type="caution">
    <text evidence="1">The sequence shown here is derived from an EMBL/GenBank/DDBJ whole genome shotgun (WGS) entry which is preliminary data.</text>
</comment>
<evidence type="ECO:0008006" key="2">
    <source>
        <dbReference type="Google" id="ProtNLM"/>
    </source>
</evidence>
<protein>
    <recommendedName>
        <fullName evidence="2">Transcriptional regulator, AbiEi antitoxin, Type IV TA system</fullName>
    </recommendedName>
</protein>
<dbReference type="EMBL" id="DSDK01000666">
    <property type="protein sequence ID" value="HDR52338.1"/>
    <property type="molecule type" value="Genomic_DNA"/>
</dbReference>
<organism evidence="1">
    <name type="scientific">Mariniphaga anaerophila</name>
    <dbReference type="NCBI Taxonomy" id="1484053"/>
    <lineage>
        <taxon>Bacteria</taxon>
        <taxon>Pseudomonadati</taxon>
        <taxon>Bacteroidota</taxon>
        <taxon>Bacteroidia</taxon>
        <taxon>Marinilabiliales</taxon>
        <taxon>Prolixibacteraceae</taxon>
        <taxon>Mariniphaga</taxon>
    </lineage>
</organism>
<reference evidence="1" key="1">
    <citation type="journal article" date="2020" name="mSystems">
        <title>Genome- and Community-Level Interaction Insights into Carbon Utilization and Element Cycling Functions of Hydrothermarchaeota in Hydrothermal Sediment.</title>
        <authorList>
            <person name="Zhou Z."/>
            <person name="Liu Y."/>
            <person name="Xu W."/>
            <person name="Pan J."/>
            <person name="Luo Z.H."/>
            <person name="Li M."/>
        </authorList>
    </citation>
    <scope>NUCLEOTIDE SEQUENCE [LARGE SCALE GENOMIC DNA]</scope>
    <source>
        <strain evidence="1">SpSt-1217</strain>
    </source>
</reference>
<name>A0A831LRS2_9BACT</name>
<accession>A0A831LRS2</accession>
<proteinExistence type="predicted"/>
<evidence type="ECO:0000313" key="1">
    <source>
        <dbReference type="EMBL" id="HDR52338.1"/>
    </source>
</evidence>
<gene>
    <name evidence="1" type="ORF">ENN90_12070</name>
</gene>
<dbReference type="Proteomes" id="UP000886047">
    <property type="component" value="Unassembled WGS sequence"/>
</dbReference>
<sequence length="208" mass="23818">MKNLVNLGSIPIDFGTLAAFYPDFKYPKDKISALEKKGFLIRLKKGFFVVSPEIHNQPIFKELIANHLYGPSYISFETALSFYGLIPEKVYTVRSATQKRSKIFTTPLGDFEYVSVETIYYPVGIRQEIIDKKYAFLIATPEKALCDLIIATPRLRIQSVKAMKIYLEEDLRIELSAIKNFESGIIKKCIESGRKKSVLMHLLKLLKK</sequence>